<keyword evidence="2" id="KW-0539">Nucleus</keyword>
<feature type="compositionally biased region" description="Basic and acidic residues" evidence="3">
    <location>
        <begin position="810"/>
        <end position="820"/>
    </location>
</feature>
<dbReference type="RefSeq" id="XP_007392530.1">
    <property type="nucleotide sequence ID" value="XM_007392468.1"/>
</dbReference>
<feature type="domain" description="Serine/threonine-protein phosphatase 4 regulatory subunit 3-like central" evidence="4">
    <location>
        <begin position="242"/>
        <end position="805"/>
    </location>
</feature>
<evidence type="ECO:0000259" key="4">
    <source>
        <dbReference type="Pfam" id="PF04802"/>
    </source>
</evidence>
<dbReference type="Pfam" id="PF22972">
    <property type="entry name" value="EVH1_PP4R3"/>
    <property type="match status" value="1"/>
</dbReference>
<proteinExistence type="predicted"/>
<evidence type="ECO:0000313" key="6">
    <source>
        <dbReference type="EMBL" id="EKM59982.1"/>
    </source>
</evidence>
<dbReference type="GO" id="GO:0006974">
    <property type="term" value="P:DNA damage response"/>
    <property type="evidence" value="ECO:0007669"/>
    <property type="project" value="TreeGrafter"/>
</dbReference>
<dbReference type="STRING" id="650164.K5XAM4"/>
<dbReference type="HOGENOM" id="CLU_004909_0_0_1"/>
<dbReference type="FunCoup" id="K5XAM4">
    <property type="interactions" value="572"/>
</dbReference>
<dbReference type="GO" id="GO:0030289">
    <property type="term" value="C:protein phosphatase 4 complex"/>
    <property type="evidence" value="ECO:0007669"/>
    <property type="project" value="TreeGrafter"/>
</dbReference>
<evidence type="ECO:0000256" key="3">
    <source>
        <dbReference type="SAM" id="MobiDB-lite"/>
    </source>
</evidence>
<evidence type="ECO:0000259" key="5">
    <source>
        <dbReference type="Pfam" id="PF22972"/>
    </source>
</evidence>
<feature type="region of interest" description="Disordered" evidence="3">
    <location>
        <begin position="810"/>
        <end position="830"/>
    </location>
</feature>
<dbReference type="SUPFAM" id="SSF48371">
    <property type="entry name" value="ARM repeat"/>
    <property type="match status" value="1"/>
</dbReference>
<feature type="compositionally biased region" description="Low complexity" evidence="3">
    <location>
        <begin position="1050"/>
        <end position="1064"/>
    </location>
</feature>
<dbReference type="AlphaFoldDB" id="K5XAM4"/>
<feature type="compositionally biased region" description="Basic and acidic residues" evidence="3">
    <location>
        <begin position="429"/>
        <end position="445"/>
    </location>
</feature>
<organism evidence="6 7">
    <name type="scientific">Phanerochaete carnosa (strain HHB-10118-sp)</name>
    <name type="common">White-rot fungus</name>
    <name type="synonym">Peniophora carnosa</name>
    <dbReference type="NCBI Taxonomy" id="650164"/>
    <lineage>
        <taxon>Eukaryota</taxon>
        <taxon>Fungi</taxon>
        <taxon>Dikarya</taxon>
        <taxon>Basidiomycota</taxon>
        <taxon>Agaricomycotina</taxon>
        <taxon>Agaricomycetes</taxon>
        <taxon>Polyporales</taxon>
        <taxon>Phanerochaetaceae</taxon>
        <taxon>Phanerochaete</taxon>
    </lineage>
</organism>
<feature type="domain" description="PP4R3 EVH1-like" evidence="5">
    <location>
        <begin position="109"/>
        <end position="206"/>
    </location>
</feature>
<dbReference type="InterPro" id="IPR006887">
    <property type="entry name" value="P4R3-like_central_dom"/>
</dbReference>
<protein>
    <submittedName>
        <fullName evidence="6">Uncharacterized protein</fullName>
    </submittedName>
</protein>
<dbReference type="InParanoid" id="K5XAM4"/>
<evidence type="ECO:0000256" key="2">
    <source>
        <dbReference type="ARBA" id="ARBA00023242"/>
    </source>
</evidence>
<dbReference type="GeneID" id="18915034"/>
<accession>K5XAM4</accession>
<dbReference type="Pfam" id="PF04802">
    <property type="entry name" value="PP4R3"/>
    <property type="match status" value="1"/>
</dbReference>
<feature type="region of interest" description="Disordered" evidence="3">
    <location>
        <begin position="991"/>
        <end position="1072"/>
    </location>
</feature>
<feature type="compositionally biased region" description="Polar residues" evidence="3">
    <location>
        <begin position="1"/>
        <end position="13"/>
    </location>
</feature>
<feature type="region of interest" description="Disordered" evidence="3">
    <location>
        <begin position="1"/>
        <end position="104"/>
    </location>
</feature>
<dbReference type="PANTHER" id="PTHR23318">
    <property type="entry name" value="ATP SYNTHASE GAMMA-RELATED"/>
    <property type="match status" value="1"/>
</dbReference>
<keyword evidence="7" id="KW-1185">Reference proteome</keyword>
<evidence type="ECO:0000256" key="1">
    <source>
        <dbReference type="ARBA" id="ARBA00004123"/>
    </source>
</evidence>
<dbReference type="InterPro" id="IPR016024">
    <property type="entry name" value="ARM-type_fold"/>
</dbReference>
<dbReference type="GO" id="GO:0005654">
    <property type="term" value="C:nucleoplasm"/>
    <property type="evidence" value="ECO:0007669"/>
    <property type="project" value="TreeGrafter"/>
</dbReference>
<evidence type="ECO:0000313" key="7">
    <source>
        <dbReference type="Proteomes" id="UP000008370"/>
    </source>
</evidence>
<dbReference type="PANTHER" id="PTHR23318:SF0">
    <property type="entry name" value="SERINE_THREONINE-PROTEIN PHOSPHATASE 4 REGULATORY SUBUNIT 3"/>
    <property type="match status" value="1"/>
</dbReference>
<dbReference type="Gene3D" id="2.30.29.30">
    <property type="entry name" value="Pleckstrin-homology domain (PH domain)/Phosphotyrosine-binding domain (PTB)"/>
    <property type="match status" value="1"/>
</dbReference>
<sequence>MSSGPAANNTQTVVLAESSTSTHQQPPPQPDSPSKQDAREYEGPSRIDGRSSDADKMLQSAGILLDADGPEGDGVEAGAIDASEQTQVDGSSSGDDSQQWAEDEGHDLKRVKVYELIGARWVDQGTAFCFGDFHENEAFLIARSEADFNQVILTTTIRSSDVYQRQQDTLIVWTEPDGVDYALSFQDPEGCAEVWNFIQDVQRHLTSGLSSSPLIGPEPSLVANALMRGGGLPKPALGTITEIDKAMKTITRMPALKERVCEIIQNENYVRALVEVFSQAEDLESIENLHTLCSCMQSILMLNDHTLYEHILEDELFSGVVGMLEYDPEFPTHKANYREFLHQTSRFHQPIPIRDEGVQRKIHHTYRLQFLKDVVLARAIDDSTFNVLNSCILFNQIDIINHVQNDQTFLREVVGIFLDEEMLKNLVSKGKEPERPKPEGEKMDVDQPSDVSHQNGSPKRRMSEAELKRRKEVLLLIQQLCAMGKNVQLPARMALFRTLCDRGILFSVQWGLGQPDSDPEGLQMISAAGEILTTLLDHDLNGVRNHVLKQLGPIDDKNPARKIEYDTVLSVMCRVLVRSRDLAVQSQISESIRAMMEVPQDNGMEHPMGAKVFQRPKDDPGTERFMDYFYKHCVDVLFHPLLNFPDFKNVTDANLTLSRERTNLYLHLCDLLSSFALQHSFRSHFFMLSSSIATHVASILRAKDKHLRLAAFRFFRVLLRLNNRNLFSHLIKVDALGPILDLTLRESRRDNLLSSTCQEFFEHIRKENMKELISHCMTKHEGKIRELSATALGGPRFSAFIRRWEMNIEPPPKEEEKADKPIPGGPRRWGQGRLVEAEEEDWFNADDDDDEAFTATLFPGSGKQQSLLKRKRARGSGIRPVRLHQAPQLVRSAALGSLVGDYGDGDDGSAAAPAEDTSATQGTILRPASQGEQGVPASPRIQHRQIAIGKPTPDVAEDPEDSLLESLVAGTDLPSPSKELLGELGVGLKRRREDEDDGLLERLANKSKKPTAGASPGTPDKDKDKPPGAVTIKLASAKTPEEGPKKIKLKLSSPSSQTPSPSSPGAKDGDTG</sequence>
<dbReference type="GO" id="GO:0072542">
    <property type="term" value="F:protein phosphatase activator activity"/>
    <property type="evidence" value="ECO:0007669"/>
    <property type="project" value="TreeGrafter"/>
</dbReference>
<feature type="region of interest" description="Disordered" evidence="3">
    <location>
        <begin position="904"/>
        <end position="962"/>
    </location>
</feature>
<dbReference type="EMBL" id="JH930469">
    <property type="protein sequence ID" value="EKM59982.1"/>
    <property type="molecule type" value="Genomic_DNA"/>
</dbReference>
<reference evidence="6 7" key="1">
    <citation type="journal article" date="2012" name="BMC Genomics">
        <title>Comparative genomics of the white-rot fungi, Phanerochaete carnosa and P. chrysosporium, to elucidate the genetic basis of the distinct wood types they colonize.</title>
        <authorList>
            <person name="Suzuki H."/>
            <person name="MacDonald J."/>
            <person name="Syed K."/>
            <person name="Salamov A."/>
            <person name="Hori C."/>
            <person name="Aerts A."/>
            <person name="Henrissat B."/>
            <person name="Wiebenga A."/>
            <person name="vanKuyk P.A."/>
            <person name="Barry K."/>
            <person name="Lindquist E."/>
            <person name="LaButti K."/>
            <person name="Lapidus A."/>
            <person name="Lucas S."/>
            <person name="Coutinho P."/>
            <person name="Gong Y."/>
            <person name="Samejima M."/>
            <person name="Mahadevan R."/>
            <person name="Abou-Zaid M."/>
            <person name="de Vries R.P."/>
            <person name="Igarashi K."/>
            <person name="Yadav J.S."/>
            <person name="Grigoriev I.V."/>
            <person name="Master E.R."/>
        </authorList>
    </citation>
    <scope>NUCLEOTIDE SEQUENCE [LARGE SCALE GENOMIC DNA]</scope>
    <source>
        <strain evidence="6 7">HHB-10118-sp</strain>
    </source>
</reference>
<dbReference type="InterPro" id="IPR011993">
    <property type="entry name" value="PH-like_dom_sf"/>
</dbReference>
<gene>
    <name evidence="6" type="ORF">PHACADRAFT_250812</name>
</gene>
<dbReference type="Proteomes" id="UP000008370">
    <property type="component" value="Unassembled WGS sequence"/>
</dbReference>
<dbReference type="OrthoDB" id="27483at2759"/>
<feature type="region of interest" description="Disordered" evidence="3">
    <location>
        <begin position="428"/>
        <end position="465"/>
    </location>
</feature>
<dbReference type="InterPro" id="IPR051137">
    <property type="entry name" value="PP4R3-like"/>
</dbReference>
<feature type="compositionally biased region" description="Basic and acidic residues" evidence="3">
    <location>
        <begin position="34"/>
        <end position="56"/>
    </location>
</feature>
<comment type="subcellular location">
    <subcellularLocation>
        <location evidence="1">Nucleus</location>
    </subcellularLocation>
</comment>
<dbReference type="SUPFAM" id="SSF50729">
    <property type="entry name" value="PH domain-like"/>
    <property type="match status" value="1"/>
</dbReference>
<dbReference type="InterPro" id="IPR055236">
    <property type="entry name" value="EVH1_PP4R3"/>
</dbReference>
<dbReference type="KEGG" id="pco:PHACADRAFT_250812"/>
<name>K5XAM4_PHACS</name>